<feature type="non-terminal residue" evidence="1">
    <location>
        <position position="1"/>
    </location>
</feature>
<reference evidence="1" key="1">
    <citation type="submission" date="2020-11" db="EMBL/GenBank/DDBJ databases">
        <authorList>
            <person name="Tran Van P."/>
        </authorList>
    </citation>
    <scope>NUCLEOTIDE SEQUENCE</scope>
</reference>
<sequence>MISLSCSVSELRLNDPSASSRLMVMAGYHNILGTVQRLDETGSSGVLELILKSCWTDRESAVTVRLDSSATKFQMCFPGG</sequence>
<organism evidence="1">
    <name type="scientific">Cyprideis torosa</name>
    <dbReference type="NCBI Taxonomy" id="163714"/>
    <lineage>
        <taxon>Eukaryota</taxon>
        <taxon>Metazoa</taxon>
        <taxon>Ecdysozoa</taxon>
        <taxon>Arthropoda</taxon>
        <taxon>Crustacea</taxon>
        <taxon>Oligostraca</taxon>
        <taxon>Ostracoda</taxon>
        <taxon>Podocopa</taxon>
        <taxon>Podocopida</taxon>
        <taxon>Cytherocopina</taxon>
        <taxon>Cytheroidea</taxon>
        <taxon>Cytherideidae</taxon>
        <taxon>Cyprideis</taxon>
    </lineage>
</organism>
<name>A0A7R8WLS4_9CRUS</name>
<dbReference type="AlphaFoldDB" id="A0A7R8WLS4"/>
<gene>
    <name evidence="1" type="ORF">CTOB1V02_LOCUS11971</name>
</gene>
<accession>A0A7R8WLS4</accession>
<dbReference type="EMBL" id="OB667893">
    <property type="protein sequence ID" value="CAD7234154.1"/>
    <property type="molecule type" value="Genomic_DNA"/>
</dbReference>
<proteinExistence type="predicted"/>
<evidence type="ECO:0000313" key="1">
    <source>
        <dbReference type="EMBL" id="CAD7234154.1"/>
    </source>
</evidence>
<protein>
    <submittedName>
        <fullName evidence="1">Uncharacterized protein</fullName>
    </submittedName>
</protein>